<evidence type="ECO:0000256" key="2">
    <source>
        <dbReference type="ARBA" id="ARBA00023002"/>
    </source>
</evidence>
<organism evidence="5 6">
    <name type="scientific">Pseudohalioglobus sediminis</name>
    <dbReference type="NCBI Taxonomy" id="2606449"/>
    <lineage>
        <taxon>Bacteria</taxon>
        <taxon>Pseudomonadati</taxon>
        <taxon>Pseudomonadota</taxon>
        <taxon>Gammaproteobacteria</taxon>
        <taxon>Cellvibrionales</taxon>
        <taxon>Halieaceae</taxon>
        <taxon>Pseudohalioglobus</taxon>
    </lineage>
</organism>
<dbReference type="SMART" id="SM00822">
    <property type="entry name" value="PKS_KR"/>
    <property type="match status" value="1"/>
</dbReference>
<dbReference type="InterPro" id="IPR057326">
    <property type="entry name" value="KR_dom"/>
</dbReference>
<dbReference type="GO" id="GO:0016491">
    <property type="term" value="F:oxidoreductase activity"/>
    <property type="evidence" value="ECO:0007669"/>
    <property type="project" value="UniProtKB-KW"/>
</dbReference>
<keyword evidence="2" id="KW-0560">Oxidoreductase</keyword>
<evidence type="ECO:0000256" key="1">
    <source>
        <dbReference type="ARBA" id="ARBA00006484"/>
    </source>
</evidence>
<dbReference type="PRINTS" id="PR00081">
    <property type="entry name" value="GDHRDH"/>
</dbReference>
<comment type="caution">
    <text evidence="5">The sequence shown here is derived from an EMBL/GenBank/DDBJ whole genome shotgun (WGS) entry which is preliminary data.</text>
</comment>
<evidence type="ECO:0000259" key="4">
    <source>
        <dbReference type="SMART" id="SM00822"/>
    </source>
</evidence>
<feature type="domain" description="Ketoreductase" evidence="4">
    <location>
        <begin position="3"/>
        <end position="183"/>
    </location>
</feature>
<proteinExistence type="inferred from homology"/>
<protein>
    <submittedName>
        <fullName evidence="5">SDR family NAD(P)-dependent oxidoreductase</fullName>
    </submittedName>
</protein>
<dbReference type="RefSeq" id="WP_149610282.1">
    <property type="nucleotide sequence ID" value="NZ_VTUX01000002.1"/>
</dbReference>
<dbReference type="PANTHER" id="PTHR44169">
    <property type="entry name" value="NADPH-DEPENDENT 1-ACYLDIHYDROXYACETONE PHOSPHATE REDUCTASE"/>
    <property type="match status" value="1"/>
</dbReference>
<dbReference type="EMBL" id="VTUX01000002">
    <property type="protein sequence ID" value="KAA1193175.1"/>
    <property type="molecule type" value="Genomic_DNA"/>
</dbReference>
<dbReference type="InterPro" id="IPR002347">
    <property type="entry name" value="SDR_fam"/>
</dbReference>
<dbReference type="SUPFAM" id="SSF51735">
    <property type="entry name" value="NAD(P)-binding Rossmann-fold domains"/>
    <property type="match status" value="1"/>
</dbReference>
<evidence type="ECO:0000256" key="3">
    <source>
        <dbReference type="RuleBase" id="RU000363"/>
    </source>
</evidence>
<dbReference type="Pfam" id="PF00106">
    <property type="entry name" value="adh_short"/>
    <property type="match status" value="1"/>
</dbReference>
<dbReference type="PRINTS" id="PR00080">
    <property type="entry name" value="SDRFAMILY"/>
</dbReference>
<evidence type="ECO:0000313" key="6">
    <source>
        <dbReference type="Proteomes" id="UP000323708"/>
    </source>
</evidence>
<reference evidence="5 6" key="1">
    <citation type="submission" date="2019-09" db="EMBL/GenBank/DDBJ databases">
        <authorList>
            <person name="Chen X.-Y."/>
        </authorList>
    </citation>
    <scope>NUCLEOTIDE SEQUENCE [LARGE SCALE GENOMIC DNA]</scope>
    <source>
        <strain evidence="5 6">NY5</strain>
    </source>
</reference>
<dbReference type="AlphaFoldDB" id="A0A5B0X3A5"/>
<accession>A0A5B0X3A5</accession>
<comment type="similarity">
    <text evidence="1 3">Belongs to the short-chain dehydrogenases/reductases (SDR) family.</text>
</comment>
<dbReference type="CDD" id="cd05374">
    <property type="entry name" value="17beta-HSD-like_SDR_c"/>
    <property type="match status" value="1"/>
</dbReference>
<keyword evidence="6" id="KW-1185">Reference proteome</keyword>
<evidence type="ECO:0000313" key="5">
    <source>
        <dbReference type="EMBL" id="KAA1193175.1"/>
    </source>
</evidence>
<dbReference type="Gene3D" id="3.40.50.720">
    <property type="entry name" value="NAD(P)-binding Rossmann-like Domain"/>
    <property type="match status" value="1"/>
</dbReference>
<name>A0A5B0X3A5_9GAMM</name>
<dbReference type="InterPro" id="IPR036291">
    <property type="entry name" value="NAD(P)-bd_dom_sf"/>
</dbReference>
<dbReference type="Proteomes" id="UP000323708">
    <property type="component" value="Unassembled WGS sequence"/>
</dbReference>
<gene>
    <name evidence="5" type="ORF">F0M18_04855</name>
</gene>
<sequence length="280" mass="29953">MTKTVLITGCSSGIGRSLALSLHGRGHRVYATARRPETLQELADKGLRTLALDVNDEQSISAAMDIVSAEAGQLDMLVNNAGFSQVGAVLDLQREDLRRQYETNVIAPVAVTRAALPLLRKAVASRGVADLVNVGSIVGLFTTPFAGAYCSSKACLHSLTDALRMELAPLGIRTITIQPGGVRSSFGDHAEEAIRLPEDSVYKPIEAGVRARAQAGQQNATPTDEFVEPVVDKLLRQNPPAVIRGGAGSVKFVMLKRVLPMKLFDAILSKRFGLSKLRPS</sequence>
<dbReference type="PANTHER" id="PTHR44169:SF6">
    <property type="entry name" value="NADPH-DEPENDENT 1-ACYLDIHYDROXYACETONE PHOSPHATE REDUCTASE"/>
    <property type="match status" value="1"/>
</dbReference>